<dbReference type="PANTHER" id="PTHR33596:SF14">
    <property type="match status" value="1"/>
</dbReference>
<name>A0A5J9VHM4_9POAL</name>
<keyword evidence="9" id="KW-1185">Reference proteome</keyword>
<keyword evidence="7" id="KW-0732">Signal</keyword>
<dbReference type="Gramene" id="TVU35643">
    <property type="protein sequence ID" value="TVU35643"/>
    <property type="gene ID" value="EJB05_17543"/>
</dbReference>
<feature type="non-terminal residue" evidence="8">
    <location>
        <position position="201"/>
    </location>
</feature>
<evidence type="ECO:0000313" key="9">
    <source>
        <dbReference type="Proteomes" id="UP000324897"/>
    </source>
</evidence>
<sequence>MDLRFFVFTRLLVFAFFSLTHEFSLLRGACASKEALSPRQRCWRLGTTAVLCCSSTRRCTETLQFTSVAAAVTVMLDTGTSIERYLLVPFFALQAPYSAISWIKGEYGRWTALFGLLMSLLCVMPGELQLLVSTMLLIILGPDQFMNLRGSQGGGVLSVAIVVYLMFQHFAGVGGLRKAFGREAIITSLCIICMTVISLML</sequence>
<feature type="transmembrane region" description="Helical" evidence="6">
    <location>
        <begin position="179"/>
        <end position="200"/>
    </location>
</feature>
<feature type="chain" id="PRO_5023908966" evidence="7">
    <location>
        <begin position="23"/>
        <end position="201"/>
    </location>
</feature>
<reference evidence="8 9" key="1">
    <citation type="journal article" date="2019" name="Sci. Rep.">
        <title>A high-quality genome of Eragrostis curvula grass provides insights into Poaceae evolution and supports new strategies to enhance forage quality.</title>
        <authorList>
            <person name="Carballo J."/>
            <person name="Santos B.A.C.M."/>
            <person name="Zappacosta D."/>
            <person name="Garbus I."/>
            <person name="Selva J.P."/>
            <person name="Gallo C.A."/>
            <person name="Diaz A."/>
            <person name="Albertini E."/>
            <person name="Caccamo M."/>
            <person name="Echenique V."/>
        </authorList>
    </citation>
    <scope>NUCLEOTIDE SEQUENCE [LARGE SCALE GENOMIC DNA]</scope>
    <source>
        <strain evidence="9">cv. Victoria</strain>
        <tissue evidence="8">Leaf</tissue>
    </source>
</reference>
<dbReference type="EMBL" id="RWGY01000009">
    <property type="protein sequence ID" value="TVU35643.1"/>
    <property type="molecule type" value="Genomic_DNA"/>
</dbReference>
<dbReference type="PANTHER" id="PTHR33596">
    <property type="entry name" value="COLD-REGULATED 413 PLASMA MEMBRANE PROTEIN 2"/>
    <property type="match status" value="1"/>
</dbReference>
<accession>A0A5J9VHM4</accession>
<dbReference type="AlphaFoldDB" id="A0A5J9VHM4"/>
<dbReference type="InterPro" id="IPR008892">
    <property type="entry name" value="COR413"/>
</dbReference>
<evidence type="ECO:0000256" key="7">
    <source>
        <dbReference type="SAM" id="SignalP"/>
    </source>
</evidence>
<comment type="subcellular location">
    <subcellularLocation>
        <location evidence="1">Membrane</location>
        <topology evidence="1">Multi-pass membrane protein</topology>
    </subcellularLocation>
</comment>
<feature type="signal peptide" evidence="7">
    <location>
        <begin position="1"/>
        <end position="22"/>
    </location>
</feature>
<evidence type="ECO:0000256" key="2">
    <source>
        <dbReference type="ARBA" id="ARBA00005852"/>
    </source>
</evidence>
<evidence type="ECO:0000256" key="5">
    <source>
        <dbReference type="ARBA" id="ARBA00023136"/>
    </source>
</evidence>
<dbReference type="OrthoDB" id="1928310at2759"/>
<protein>
    <submittedName>
        <fullName evidence="8">Uncharacterized protein</fullName>
    </submittedName>
</protein>
<organism evidence="8 9">
    <name type="scientific">Eragrostis curvula</name>
    <name type="common">weeping love grass</name>
    <dbReference type="NCBI Taxonomy" id="38414"/>
    <lineage>
        <taxon>Eukaryota</taxon>
        <taxon>Viridiplantae</taxon>
        <taxon>Streptophyta</taxon>
        <taxon>Embryophyta</taxon>
        <taxon>Tracheophyta</taxon>
        <taxon>Spermatophyta</taxon>
        <taxon>Magnoliopsida</taxon>
        <taxon>Liliopsida</taxon>
        <taxon>Poales</taxon>
        <taxon>Poaceae</taxon>
        <taxon>PACMAD clade</taxon>
        <taxon>Chloridoideae</taxon>
        <taxon>Eragrostideae</taxon>
        <taxon>Eragrostidinae</taxon>
        <taxon>Eragrostis</taxon>
    </lineage>
</organism>
<evidence type="ECO:0000313" key="8">
    <source>
        <dbReference type="EMBL" id="TVU35643.1"/>
    </source>
</evidence>
<feature type="transmembrane region" description="Helical" evidence="6">
    <location>
        <begin position="151"/>
        <end position="167"/>
    </location>
</feature>
<keyword evidence="3 6" id="KW-0812">Transmembrane</keyword>
<proteinExistence type="inferred from homology"/>
<gene>
    <name evidence="8" type="ORF">EJB05_17543</name>
</gene>
<feature type="transmembrane region" description="Helical" evidence="6">
    <location>
        <begin position="110"/>
        <end position="139"/>
    </location>
</feature>
<evidence type="ECO:0000256" key="4">
    <source>
        <dbReference type="ARBA" id="ARBA00022989"/>
    </source>
</evidence>
<keyword evidence="5 6" id="KW-0472">Membrane</keyword>
<dbReference type="Pfam" id="PF05562">
    <property type="entry name" value="WCOR413"/>
    <property type="match status" value="1"/>
</dbReference>
<comment type="caution">
    <text evidence="8">The sequence shown here is derived from an EMBL/GenBank/DDBJ whole genome shotgun (WGS) entry which is preliminary data.</text>
</comment>
<comment type="similarity">
    <text evidence="2">Belongs to the Cold-regulated 413 protein family.</text>
</comment>
<evidence type="ECO:0000256" key="6">
    <source>
        <dbReference type="SAM" id="Phobius"/>
    </source>
</evidence>
<evidence type="ECO:0000256" key="3">
    <source>
        <dbReference type="ARBA" id="ARBA00022692"/>
    </source>
</evidence>
<dbReference type="GO" id="GO:0016020">
    <property type="term" value="C:membrane"/>
    <property type="evidence" value="ECO:0007669"/>
    <property type="project" value="UniProtKB-SubCell"/>
</dbReference>
<evidence type="ECO:0000256" key="1">
    <source>
        <dbReference type="ARBA" id="ARBA00004141"/>
    </source>
</evidence>
<dbReference type="Proteomes" id="UP000324897">
    <property type="component" value="Unassembled WGS sequence"/>
</dbReference>
<keyword evidence="4 6" id="KW-1133">Transmembrane helix</keyword>